<dbReference type="PANTHER" id="PTHR43375:SF1">
    <property type="entry name" value="OROTIDINE 5'-PHOSPHATE DECARBOXYLASE"/>
    <property type="match status" value="1"/>
</dbReference>
<sequence>MTKEELFTQIKKKQSYLCVGLDTDIQKIPAHLRNTEDPVFEFNRRIIDATADLCVAYKPNIAFYEALGPKGWVSLEKTLNYIPEDIFTIADAKRGDIGNTSELYARAFFENLNFDSITVAPYMGEDSVKPFLLKTGKWVILLALTSNPGSADFQLLQTDDGTADYSRCLFENVLATSKAWASDEQLMYVVGATRPDFIQRVREIVPDHFLLVPGVGAQGGSLAEISRLGMNQHCGLLVNSSRNIIYAASGPDFAEQARSAALLVQQEMADYLNQYLG</sequence>
<keyword evidence="5 7" id="KW-0456">Lyase</keyword>
<dbReference type="InterPro" id="IPR011995">
    <property type="entry name" value="OMPdecase_type-2"/>
</dbReference>
<dbReference type="Proteomes" id="UP000253919">
    <property type="component" value="Unassembled WGS sequence"/>
</dbReference>
<keyword evidence="3 7" id="KW-0210">Decarboxylase</keyword>
<keyword evidence="4 7" id="KW-0665">Pyrimidine biosynthesis</keyword>
<evidence type="ECO:0000256" key="2">
    <source>
        <dbReference type="ARBA" id="ARBA00008847"/>
    </source>
</evidence>
<dbReference type="EMBL" id="QASA01000001">
    <property type="protein sequence ID" value="RDC64460.1"/>
    <property type="molecule type" value="Genomic_DNA"/>
</dbReference>
<protein>
    <recommendedName>
        <fullName evidence="7">Orotidine 5'-phosphate decarboxylase</fullName>
        <ecNumber evidence="7">4.1.1.23</ecNumber>
    </recommendedName>
    <alternativeName>
        <fullName evidence="7">OMP decarboxylase</fullName>
        <shortName evidence="7">OMPDCase</shortName>
        <shortName evidence="7">OMPdecase</shortName>
    </alternativeName>
</protein>
<evidence type="ECO:0000313" key="9">
    <source>
        <dbReference type="EMBL" id="RDC64460.1"/>
    </source>
</evidence>
<dbReference type="Pfam" id="PF00215">
    <property type="entry name" value="OMPdecase"/>
    <property type="match status" value="1"/>
</dbReference>
<dbReference type="EC" id="4.1.1.23" evidence="7"/>
<evidence type="ECO:0000259" key="8">
    <source>
        <dbReference type="SMART" id="SM00934"/>
    </source>
</evidence>
<accession>A0A369QJH9</accession>
<feature type="active site" description="Proton donor" evidence="7">
    <location>
        <position position="93"/>
    </location>
</feature>
<dbReference type="FunFam" id="3.20.20.70:FF:000157">
    <property type="entry name" value="Orotidine 5'-phosphate decarboxylase"/>
    <property type="match status" value="1"/>
</dbReference>
<dbReference type="AlphaFoldDB" id="A0A369QJH9"/>
<dbReference type="SUPFAM" id="SSF51366">
    <property type="entry name" value="Ribulose-phoshate binding barrel"/>
    <property type="match status" value="1"/>
</dbReference>
<dbReference type="PANTHER" id="PTHR43375">
    <property type="entry name" value="OROTIDINE 5'-PHOSPHATE DECARBOXYLASE"/>
    <property type="match status" value="1"/>
</dbReference>
<dbReference type="InterPro" id="IPR013785">
    <property type="entry name" value="Aldolase_TIM"/>
</dbReference>
<dbReference type="HAMAP" id="MF_01215">
    <property type="entry name" value="OMPdecase_type2"/>
    <property type="match status" value="1"/>
</dbReference>
<dbReference type="CDD" id="cd04725">
    <property type="entry name" value="OMP_decarboxylase_like"/>
    <property type="match status" value="1"/>
</dbReference>
<organism evidence="9 10">
    <name type="scientific">Adhaeribacter pallidiroseus</name>
    <dbReference type="NCBI Taxonomy" id="2072847"/>
    <lineage>
        <taxon>Bacteria</taxon>
        <taxon>Pseudomonadati</taxon>
        <taxon>Bacteroidota</taxon>
        <taxon>Cytophagia</taxon>
        <taxon>Cytophagales</taxon>
        <taxon>Hymenobacteraceae</taxon>
        <taxon>Adhaeribacter</taxon>
    </lineage>
</organism>
<proteinExistence type="inferred from homology"/>
<feature type="domain" description="Orotidine 5'-phosphate decarboxylase" evidence="8">
    <location>
        <begin position="16"/>
        <end position="257"/>
    </location>
</feature>
<dbReference type="SMART" id="SM00934">
    <property type="entry name" value="OMPdecase"/>
    <property type="match status" value="1"/>
</dbReference>
<dbReference type="RefSeq" id="WP_115373611.1">
    <property type="nucleotide sequence ID" value="NZ_QASA01000001.1"/>
</dbReference>
<evidence type="ECO:0000256" key="1">
    <source>
        <dbReference type="ARBA" id="ARBA00004861"/>
    </source>
</evidence>
<dbReference type="UniPathway" id="UPA00070">
    <property type="reaction ID" value="UER00120"/>
</dbReference>
<comment type="catalytic activity">
    <reaction evidence="6 7">
        <text>orotidine 5'-phosphate + H(+) = UMP + CO2</text>
        <dbReference type="Rhea" id="RHEA:11596"/>
        <dbReference type="ChEBI" id="CHEBI:15378"/>
        <dbReference type="ChEBI" id="CHEBI:16526"/>
        <dbReference type="ChEBI" id="CHEBI:57538"/>
        <dbReference type="ChEBI" id="CHEBI:57865"/>
        <dbReference type="EC" id="4.1.1.23"/>
    </reaction>
</comment>
<comment type="caution">
    <text evidence="9">The sequence shown here is derived from an EMBL/GenBank/DDBJ whole genome shotgun (WGS) entry which is preliminary data.</text>
</comment>
<gene>
    <name evidence="7 9" type="primary">pyrF</name>
    <name evidence="9" type="ORF">AHMF7616_03074</name>
</gene>
<evidence type="ECO:0000256" key="3">
    <source>
        <dbReference type="ARBA" id="ARBA00022793"/>
    </source>
</evidence>
<dbReference type="GO" id="GO:0044205">
    <property type="term" value="P:'de novo' UMP biosynthetic process"/>
    <property type="evidence" value="ECO:0007669"/>
    <property type="project" value="UniProtKB-UniRule"/>
</dbReference>
<dbReference type="InterPro" id="IPR001754">
    <property type="entry name" value="OMPdeCOase_dom"/>
</dbReference>
<dbReference type="InterPro" id="IPR011060">
    <property type="entry name" value="RibuloseP-bd_barrel"/>
</dbReference>
<dbReference type="OrthoDB" id="9808470at2"/>
<dbReference type="GO" id="GO:0004590">
    <property type="term" value="F:orotidine-5'-phosphate decarboxylase activity"/>
    <property type="evidence" value="ECO:0007669"/>
    <property type="project" value="UniProtKB-UniRule"/>
</dbReference>
<dbReference type="GO" id="GO:0006207">
    <property type="term" value="P:'de novo' pyrimidine nucleobase biosynthetic process"/>
    <property type="evidence" value="ECO:0007669"/>
    <property type="project" value="InterPro"/>
</dbReference>
<comment type="pathway">
    <text evidence="1 7">Pyrimidine metabolism; UMP biosynthesis via de novo pathway; UMP from orotate: step 2/2.</text>
</comment>
<dbReference type="NCBIfam" id="TIGR02127">
    <property type="entry name" value="pyrF_sub2"/>
    <property type="match status" value="1"/>
</dbReference>
<evidence type="ECO:0000256" key="7">
    <source>
        <dbReference type="HAMAP-Rule" id="MF_01215"/>
    </source>
</evidence>
<evidence type="ECO:0000256" key="4">
    <source>
        <dbReference type="ARBA" id="ARBA00022975"/>
    </source>
</evidence>
<comment type="similarity">
    <text evidence="2 7">Belongs to the OMP decarboxylase family. Type 2 subfamily.</text>
</comment>
<dbReference type="Gene3D" id="3.20.20.70">
    <property type="entry name" value="Aldolase class I"/>
    <property type="match status" value="1"/>
</dbReference>
<evidence type="ECO:0000313" key="10">
    <source>
        <dbReference type="Proteomes" id="UP000253919"/>
    </source>
</evidence>
<evidence type="ECO:0000256" key="6">
    <source>
        <dbReference type="ARBA" id="ARBA00049157"/>
    </source>
</evidence>
<name>A0A369QJH9_9BACT</name>
<evidence type="ECO:0000256" key="5">
    <source>
        <dbReference type="ARBA" id="ARBA00023239"/>
    </source>
</evidence>
<keyword evidence="10" id="KW-1185">Reference proteome</keyword>
<reference evidence="9 10" key="1">
    <citation type="submission" date="2018-04" db="EMBL/GenBank/DDBJ databases">
        <title>Adhaeribacter sp. HMF7616 genome sequencing and assembly.</title>
        <authorList>
            <person name="Kang H."/>
            <person name="Kang J."/>
            <person name="Cha I."/>
            <person name="Kim H."/>
            <person name="Joh K."/>
        </authorList>
    </citation>
    <scope>NUCLEOTIDE SEQUENCE [LARGE SCALE GENOMIC DNA]</scope>
    <source>
        <strain evidence="9 10">HMF7616</strain>
    </source>
</reference>